<feature type="transmembrane region" description="Helical" evidence="1">
    <location>
        <begin position="57"/>
        <end position="83"/>
    </location>
</feature>
<feature type="transmembrane region" description="Helical" evidence="1">
    <location>
        <begin position="148"/>
        <end position="165"/>
    </location>
</feature>
<name>A0ABD6VY18_LACPA</name>
<sequence>MESQRKAHVGSMIILPLICIAYCLPLFSGSSWAGQDFYFHMSRILSLSNVWQSPVNFLVFAHHGNMVSQFYPWLTLYPAYVFVRALGNALLGYRLFIILCVYLAALSAYMCFNSIQHSETRSLLFSIMYTFASYHATNIFLRSELGEILCAIFLPIVFLGLYRILHDDYHRWQTLAIGMSLLVYTHVLSFALTSLIALVLTTLYLPATNHRKQRVFSIIKAAILTVGFSVAFVGPLMDMMLHQNIAWPTAPNLYSSTASSGNLVKGIIANSLGSFWIEVNI</sequence>
<evidence type="ECO:0000256" key="1">
    <source>
        <dbReference type="SAM" id="Phobius"/>
    </source>
</evidence>
<keyword evidence="1" id="KW-0472">Membrane</keyword>
<keyword evidence="1" id="KW-0812">Transmembrane</keyword>
<dbReference type="EMBL" id="LGIY01000025">
    <property type="protein sequence ID" value="POE40601.1"/>
    <property type="molecule type" value="Genomic_DNA"/>
</dbReference>
<evidence type="ECO:0008006" key="4">
    <source>
        <dbReference type="Google" id="ProtNLM"/>
    </source>
</evidence>
<gene>
    <name evidence="2" type="ORF">ACX51_12670</name>
</gene>
<dbReference type="AlphaFoldDB" id="A0ABD6VY18"/>
<evidence type="ECO:0000313" key="2">
    <source>
        <dbReference type="EMBL" id="POE40601.1"/>
    </source>
</evidence>
<evidence type="ECO:0000313" key="3">
    <source>
        <dbReference type="Proteomes" id="UP000237433"/>
    </source>
</evidence>
<organism evidence="2 3">
    <name type="scientific">Lacticaseibacillus paracasei</name>
    <name type="common">Lactobacillus paracasei</name>
    <dbReference type="NCBI Taxonomy" id="1597"/>
    <lineage>
        <taxon>Bacteria</taxon>
        <taxon>Bacillati</taxon>
        <taxon>Bacillota</taxon>
        <taxon>Bacilli</taxon>
        <taxon>Lactobacillales</taxon>
        <taxon>Lactobacillaceae</taxon>
        <taxon>Lacticaseibacillus</taxon>
    </lineage>
</organism>
<reference evidence="2 3" key="1">
    <citation type="journal article" date="2015" name="J. Am. Soc. Brew. Chem.">
        <title>Dissolved carbon dioxide selects for lactic acid bacteria able to grow in and spoil packaged beer.</title>
        <authorList>
            <person name="Bergsveinson J."/>
            <person name="Redekop A."/>
            <person name="Zoerb S."/>
            <person name="Ziola B."/>
        </authorList>
    </citation>
    <scope>NUCLEOTIDE SEQUENCE [LARGE SCALE GENOMIC DNA]</scope>
    <source>
        <strain evidence="2 3">CCC B1205</strain>
    </source>
</reference>
<comment type="caution">
    <text evidence="2">The sequence shown here is derived from an EMBL/GenBank/DDBJ whole genome shotgun (WGS) entry which is preliminary data.</text>
</comment>
<feature type="transmembrane region" description="Helical" evidence="1">
    <location>
        <begin position="122"/>
        <end position="141"/>
    </location>
</feature>
<proteinExistence type="predicted"/>
<feature type="transmembrane region" description="Helical" evidence="1">
    <location>
        <begin position="217"/>
        <end position="237"/>
    </location>
</feature>
<accession>A0ABD6VY18</accession>
<feature type="transmembrane region" description="Helical" evidence="1">
    <location>
        <begin position="95"/>
        <end position="116"/>
    </location>
</feature>
<keyword evidence="1" id="KW-1133">Transmembrane helix</keyword>
<feature type="transmembrane region" description="Helical" evidence="1">
    <location>
        <begin position="177"/>
        <end position="205"/>
    </location>
</feature>
<dbReference type="Proteomes" id="UP000237433">
    <property type="component" value="Unassembled WGS sequence"/>
</dbReference>
<protein>
    <recommendedName>
        <fullName evidence="4">Membrane protein 6-pyruvoyl-tetrahydropterin synthase-related domain-containing protein</fullName>
    </recommendedName>
</protein>